<dbReference type="GO" id="GO:0035091">
    <property type="term" value="F:phosphatidylinositol binding"/>
    <property type="evidence" value="ECO:0007669"/>
    <property type="project" value="InterPro"/>
</dbReference>
<dbReference type="PROSITE" id="PS50195">
    <property type="entry name" value="PX"/>
    <property type="match status" value="1"/>
</dbReference>
<name>A0AAV8YHI3_9CUCU</name>
<feature type="domain" description="PX" evidence="1">
    <location>
        <begin position="5"/>
        <end position="111"/>
    </location>
</feature>
<gene>
    <name evidence="2" type="ORF">NQ314_007885</name>
</gene>
<dbReference type="InterPro" id="IPR001683">
    <property type="entry name" value="PX_dom"/>
</dbReference>
<evidence type="ECO:0000313" key="2">
    <source>
        <dbReference type="EMBL" id="KAJ8950350.1"/>
    </source>
</evidence>
<dbReference type="Pfam" id="PF00787">
    <property type="entry name" value="PX"/>
    <property type="match status" value="1"/>
</dbReference>
<dbReference type="EMBL" id="JANEYF010002177">
    <property type="protein sequence ID" value="KAJ8950350.1"/>
    <property type="molecule type" value="Genomic_DNA"/>
</dbReference>
<dbReference type="InterPro" id="IPR036871">
    <property type="entry name" value="PX_dom_sf"/>
</dbReference>
<dbReference type="FunFam" id="3.30.1520.10:FF:000020">
    <property type="entry name" value="nischarin isoform X1"/>
    <property type="match status" value="1"/>
</dbReference>
<dbReference type="PANTHER" id="PTHR22775:SF3">
    <property type="entry name" value="SORTING NEXIN-13"/>
    <property type="match status" value="1"/>
</dbReference>
<dbReference type="SMART" id="SM00312">
    <property type="entry name" value="PX"/>
    <property type="match status" value="1"/>
</dbReference>
<dbReference type="PANTHER" id="PTHR22775">
    <property type="entry name" value="SORTING NEXIN"/>
    <property type="match status" value="1"/>
</dbReference>
<reference evidence="2" key="1">
    <citation type="journal article" date="2023" name="Insect Mol. Biol.">
        <title>Genome sequencing provides insights into the evolution of gene families encoding plant cell wall-degrading enzymes in longhorned beetles.</title>
        <authorList>
            <person name="Shin N.R."/>
            <person name="Okamura Y."/>
            <person name="Kirsch R."/>
            <person name="Pauchet Y."/>
        </authorList>
    </citation>
    <scope>NUCLEOTIDE SEQUENCE</scope>
    <source>
        <strain evidence="2">RBIC_L_NR</strain>
    </source>
</reference>
<evidence type="ECO:0000313" key="3">
    <source>
        <dbReference type="Proteomes" id="UP001162156"/>
    </source>
</evidence>
<accession>A0AAV8YHI3</accession>
<dbReference type="SUPFAM" id="SSF64268">
    <property type="entry name" value="PX domain"/>
    <property type="match status" value="1"/>
</dbReference>
<comment type="caution">
    <text evidence="2">The sequence shown here is derived from an EMBL/GenBank/DDBJ whole genome shotgun (WGS) entry which is preliminary data.</text>
</comment>
<dbReference type="Gene3D" id="3.30.1520.10">
    <property type="entry name" value="Phox-like domain"/>
    <property type="match status" value="1"/>
</dbReference>
<proteinExistence type="predicted"/>
<protein>
    <recommendedName>
        <fullName evidence="1">PX domain-containing protein</fullName>
    </recommendedName>
</protein>
<evidence type="ECO:0000259" key="1">
    <source>
        <dbReference type="PROSITE" id="PS50195"/>
    </source>
</evidence>
<sequence length="111" mass="13441">MACFWFNQNKTRIEIPSTEEIANVTFYKIQVFVGEFNWTVNHRYSEFYQLHNQLVVDHGVSKDILPSKKVIRNKHLMFIENRRKGLEEYLQKILIFLKTNYAQVVCRFFTF</sequence>
<dbReference type="AlphaFoldDB" id="A0AAV8YHI3"/>
<dbReference type="Proteomes" id="UP001162156">
    <property type="component" value="Unassembled WGS sequence"/>
</dbReference>
<keyword evidence="3" id="KW-1185">Reference proteome</keyword>
<organism evidence="2 3">
    <name type="scientific">Rhamnusium bicolor</name>
    <dbReference type="NCBI Taxonomy" id="1586634"/>
    <lineage>
        <taxon>Eukaryota</taxon>
        <taxon>Metazoa</taxon>
        <taxon>Ecdysozoa</taxon>
        <taxon>Arthropoda</taxon>
        <taxon>Hexapoda</taxon>
        <taxon>Insecta</taxon>
        <taxon>Pterygota</taxon>
        <taxon>Neoptera</taxon>
        <taxon>Endopterygota</taxon>
        <taxon>Coleoptera</taxon>
        <taxon>Polyphaga</taxon>
        <taxon>Cucujiformia</taxon>
        <taxon>Chrysomeloidea</taxon>
        <taxon>Cerambycidae</taxon>
        <taxon>Lepturinae</taxon>
        <taxon>Rhagiini</taxon>
        <taxon>Rhamnusium</taxon>
    </lineage>
</organism>